<dbReference type="GO" id="GO:0006631">
    <property type="term" value="P:fatty acid metabolic process"/>
    <property type="evidence" value="ECO:0007669"/>
    <property type="project" value="TreeGrafter"/>
</dbReference>
<dbReference type="PRINTS" id="PR00689">
    <property type="entry name" value="ACOABINDINGP"/>
</dbReference>
<evidence type="ECO:0000256" key="1">
    <source>
        <dbReference type="ARBA" id="ARBA00023121"/>
    </source>
</evidence>
<name>A0A7K1GMN9_9FLAO</name>
<comment type="caution">
    <text evidence="3">The sequence shown here is derived from an EMBL/GenBank/DDBJ whole genome shotgun (WGS) entry which is preliminary data.</text>
</comment>
<feature type="domain" description="ACB" evidence="2">
    <location>
        <begin position="4"/>
        <end position="90"/>
    </location>
</feature>
<dbReference type="OrthoDB" id="981216at2"/>
<keyword evidence="1" id="KW-0446">Lipid-binding</keyword>
<dbReference type="Pfam" id="PF00887">
    <property type="entry name" value="ACBP"/>
    <property type="match status" value="1"/>
</dbReference>
<dbReference type="SUPFAM" id="SSF47027">
    <property type="entry name" value="Acyl-CoA binding protein"/>
    <property type="match status" value="1"/>
</dbReference>
<reference evidence="3 4" key="1">
    <citation type="journal article" date="2006" name="Int. J. Syst. Evol. Microbiol.">
        <title>Myroides pelagicus sp. nov., isolated from seawater in Thailand.</title>
        <authorList>
            <person name="Yoon J."/>
            <person name="Maneerat S."/>
            <person name="Kawai F."/>
            <person name="Yokota A."/>
        </authorList>
    </citation>
    <scope>NUCLEOTIDE SEQUENCE [LARGE SCALE GENOMIC DNA]</scope>
    <source>
        <strain evidence="3 4">SM1T</strain>
    </source>
</reference>
<dbReference type="PANTHER" id="PTHR23310">
    <property type="entry name" value="ACYL-COA-BINDING PROTEIN, ACBP"/>
    <property type="match status" value="1"/>
</dbReference>
<dbReference type="PROSITE" id="PS00880">
    <property type="entry name" value="ACB_1"/>
    <property type="match status" value="1"/>
</dbReference>
<protein>
    <submittedName>
        <fullName evidence="3">Phosphatidylserine decarboxylase</fullName>
    </submittedName>
</protein>
<dbReference type="InterPro" id="IPR022408">
    <property type="entry name" value="Acyl-CoA-binding_prot_CS"/>
</dbReference>
<dbReference type="GO" id="GO:0000062">
    <property type="term" value="F:fatty-acyl-CoA binding"/>
    <property type="evidence" value="ECO:0007669"/>
    <property type="project" value="InterPro"/>
</dbReference>
<dbReference type="RefSeq" id="WP_155036192.1">
    <property type="nucleotide sequence ID" value="NZ_JAYMMG010000023.1"/>
</dbReference>
<evidence type="ECO:0000259" key="2">
    <source>
        <dbReference type="PROSITE" id="PS51228"/>
    </source>
</evidence>
<dbReference type="InterPro" id="IPR000582">
    <property type="entry name" value="Acyl-CoA-binding_protein"/>
</dbReference>
<dbReference type="PROSITE" id="PS51228">
    <property type="entry name" value="ACB_2"/>
    <property type="match status" value="1"/>
</dbReference>
<proteinExistence type="predicted"/>
<evidence type="ECO:0000313" key="3">
    <source>
        <dbReference type="EMBL" id="MTH30172.1"/>
    </source>
</evidence>
<dbReference type="Gene3D" id="1.20.80.10">
    <property type="match status" value="1"/>
</dbReference>
<dbReference type="InterPro" id="IPR014352">
    <property type="entry name" value="FERM/acyl-CoA-bd_prot_sf"/>
</dbReference>
<dbReference type="AlphaFoldDB" id="A0A7K1GMN9"/>
<accession>A0A7K1GMN9</accession>
<dbReference type="InterPro" id="IPR035984">
    <property type="entry name" value="Acyl-CoA-binding_sf"/>
</dbReference>
<evidence type="ECO:0000313" key="4">
    <source>
        <dbReference type="Proteomes" id="UP000488936"/>
    </source>
</evidence>
<keyword evidence="4" id="KW-1185">Reference proteome</keyword>
<dbReference type="PANTHER" id="PTHR23310:SF62">
    <property type="entry name" value="ACYL-COA BINDING PROTEIN 1, ISOFORM A"/>
    <property type="match status" value="1"/>
</dbReference>
<dbReference type="Proteomes" id="UP000488936">
    <property type="component" value="Unassembled WGS sequence"/>
</dbReference>
<sequence length="93" mass="11042">MNTLDKEFHEAYIRISNEARNLAPDIMLRIYAYYKQATNGLSHKDFLDMSTDLKKAFKFNAWTQISHLTREQAKEEYIKLAKQILDDLENENE</sequence>
<organism evidence="3 4">
    <name type="scientific">Myroides pelagicus</name>
    <dbReference type="NCBI Taxonomy" id="270914"/>
    <lineage>
        <taxon>Bacteria</taxon>
        <taxon>Pseudomonadati</taxon>
        <taxon>Bacteroidota</taxon>
        <taxon>Flavobacteriia</taxon>
        <taxon>Flavobacteriales</taxon>
        <taxon>Flavobacteriaceae</taxon>
        <taxon>Myroides</taxon>
    </lineage>
</organism>
<gene>
    <name evidence="3" type="ORF">GJV77_09660</name>
</gene>
<dbReference type="EMBL" id="WMJY01000020">
    <property type="protein sequence ID" value="MTH30172.1"/>
    <property type="molecule type" value="Genomic_DNA"/>
</dbReference>